<feature type="signal peptide" evidence="2">
    <location>
        <begin position="1"/>
        <end position="22"/>
    </location>
</feature>
<keyword evidence="4" id="KW-1185">Reference proteome</keyword>
<protein>
    <recommendedName>
        <fullName evidence="5">AA1-like domain-containing protein</fullName>
    </recommendedName>
</protein>
<comment type="caution">
    <text evidence="3">The sequence shown here is derived from an EMBL/GenBank/DDBJ whole genome shotgun (WGS) entry which is preliminary data.</text>
</comment>
<name>A0AA39XSH9_9PEZI</name>
<evidence type="ECO:0000313" key="3">
    <source>
        <dbReference type="EMBL" id="KAK0638950.1"/>
    </source>
</evidence>
<keyword evidence="2" id="KW-0732">Signal</keyword>
<proteinExistence type="predicted"/>
<evidence type="ECO:0000256" key="2">
    <source>
        <dbReference type="SAM" id="SignalP"/>
    </source>
</evidence>
<evidence type="ECO:0008006" key="5">
    <source>
        <dbReference type="Google" id="ProtNLM"/>
    </source>
</evidence>
<dbReference type="AlphaFoldDB" id="A0AA39XSH9"/>
<sequence>MRQPPIPTSSLLLLSLLPAAQAAPSNTRWHPLHNHAALPICTDRAKIPNLFSLSDLRVTYTDDETLQQGNALFTLTNTHTRRAETLRCELRYNYNCEFLGTLQDRDARIWLQTDMATGGVTLTIAMPWGCDGSGSRNSRGRTRASVTGKIEARVECPQGYGRGGECRQKEGREVFGAGEVVMDRDGGSGEVVLGKKREDPPFPMTGRWNRGREEWWKTAVVTHPILGMARRGRAMAKVLAKGGEMVVNGEGGSEQKGKGERGKQQGGDGERKSAGKEKEKEKARAEEIDEKKFIDQVEHRLCSPSCLREARPEPSSGSRYTNGFRRSS</sequence>
<dbReference type="Proteomes" id="UP001174936">
    <property type="component" value="Unassembled WGS sequence"/>
</dbReference>
<feature type="chain" id="PRO_5041240770" description="AA1-like domain-containing protein" evidence="2">
    <location>
        <begin position="23"/>
        <end position="328"/>
    </location>
</feature>
<evidence type="ECO:0000313" key="4">
    <source>
        <dbReference type="Proteomes" id="UP001174936"/>
    </source>
</evidence>
<accession>A0AA39XSH9</accession>
<feature type="region of interest" description="Disordered" evidence="1">
    <location>
        <begin position="246"/>
        <end position="328"/>
    </location>
</feature>
<reference evidence="3" key="1">
    <citation type="submission" date="2023-06" db="EMBL/GenBank/DDBJ databases">
        <title>Genome-scale phylogeny and comparative genomics of the fungal order Sordariales.</title>
        <authorList>
            <consortium name="Lawrence Berkeley National Laboratory"/>
            <person name="Hensen N."/>
            <person name="Bonometti L."/>
            <person name="Westerberg I."/>
            <person name="Brannstrom I.O."/>
            <person name="Guillou S."/>
            <person name="Cros-Aarteil S."/>
            <person name="Calhoun S."/>
            <person name="Haridas S."/>
            <person name="Kuo A."/>
            <person name="Mondo S."/>
            <person name="Pangilinan J."/>
            <person name="Riley R."/>
            <person name="Labutti K."/>
            <person name="Andreopoulos B."/>
            <person name="Lipzen A."/>
            <person name="Chen C."/>
            <person name="Yanf M."/>
            <person name="Daum C."/>
            <person name="Ng V."/>
            <person name="Clum A."/>
            <person name="Steindorff A."/>
            <person name="Ohm R."/>
            <person name="Martin F."/>
            <person name="Silar P."/>
            <person name="Natvig D."/>
            <person name="Lalanne C."/>
            <person name="Gautier V."/>
            <person name="Ament-Velasquez S.L."/>
            <person name="Kruys A."/>
            <person name="Hutchinson M.I."/>
            <person name="Powell A.J."/>
            <person name="Barry K."/>
            <person name="Miller A.N."/>
            <person name="Grigoriev I.V."/>
            <person name="Debuchy R."/>
            <person name="Gladieux P."/>
            <person name="Thoren M.H."/>
            <person name="Johannesson H."/>
        </authorList>
    </citation>
    <scope>NUCLEOTIDE SEQUENCE</scope>
    <source>
        <strain evidence="3">SMH2532-1</strain>
    </source>
</reference>
<feature type="compositionally biased region" description="Polar residues" evidence="1">
    <location>
        <begin position="315"/>
        <end position="328"/>
    </location>
</feature>
<feature type="compositionally biased region" description="Basic and acidic residues" evidence="1">
    <location>
        <begin position="253"/>
        <end position="301"/>
    </location>
</feature>
<gene>
    <name evidence="3" type="ORF">B0T16DRAFT_449791</name>
</gene>
<evidence type="ECO:0000256" key="1">
    <source>
        <dbReference type="SAM" id="MobiDB-lite"/>
    </source>
</evidence>
<organism evidence="3 4">
    <name type="scientific">Cercophora newfieldiana</name>
    <dbReference type="NCBI Taxonomy" id="92897"/>
    <lineage>
        <taxon>Eukaryota</taxon>
        <taxon>Fungi</taxon>
        <taxon>Dikarya</taxon>
        <taxon>Ascomycota</taxon>
        <taxon>Pezizomycotina</taxon>
        <taxon>Sordariomycetes</taxon>
        <taxon>Sordariomycetidae</taxon>
        <taxon>Sordariales</taxon>
        <taxon>Lasiosphaeriaceae</taxon>
        <taxon>Cercophora</taxon>
    </lineage>
</organism>
<dbReference type="EMBL" id="JAULSV010000007">
    <property type="protein sequence ID" value="KAK0638950.1"/>
    <property type="molecule type" value="Genomic_DNA"/>
</dbReference>